<accession>A0A8X6R723</accession>
<comment type="caution">
    <text evidence="2">The sequence shown here is derived from an EMBL/GenBank/DDBJ whole genome shotgun (WGS) entry which is preliminary data.</text>
</comment>
<dbReference type="Proteomes" id="UP000887159">
    <property type="component" value="Unassembled WGS sequence"/>
</dbReference>
<organism evidence="2 3">
    <name type="scientific">Trichonephila clavipes</name>
    <name type="common">Golden silk orbweaver</name>
    <name type="synonym">Nephila clavipes</name>
    <dbReference type="NCBI Taxonomy" id="2585209"/>
    <lineage>
        <taxon>Eukaryota</taxon>
        <taxon>Metazoa</taxon>
        <taxon>Ecdysozoa</taxon>
        <taxon>Arthropoda</taxon>
        <taxon>Chelicerata</taxon>
        <taxon>Arachnida</taxon>
        <taxon>Araneae</taxon>
        <taxon>Araneomorphae</taxon>
        <taxon>Entelegynae</taxon>
        <taxon>Araneoidea</taxon>
        <taxon>Nephilidae</taxon>
        <taxon>Trichonephila</taxon>
    </lineage>
</organism>
<name>A0A8X6R723_TRICX</name>
<dbReference type="EMBL" id="BMAU01021010">
    <property type="protein sequence ID" value="GFX86481.1"/>
    <property type="molecule type" value="Genomic_DNA"/>
</dbReference>
<dbReference type="AlphaFoldDB" id="A0A8X6R723"/>
<evidence type="ECO:0000313" key="2">
    <source>
        <dbReference type="EMBL" id="GFX86481.1"/>
    </source>
</evidence>
<keyword evidence="1" id="KW-0175">Coiled coil</keyword>
<keyword evidence="3" id="KW-1185">Reference proteome</keyword>
<evidence type="ECO:0000256" key="1">
    <source>
        <dbReference type="SAM" id="Coils"/>
    </source>
</evidence>
<feature type="coiled-coil region" evidence="1">
    <location>
        <begin position="426"/>
        <end position="481"/>
    </location>
</feature>
<reference evidence="2" key="1">
    <citation type="submission" date="2020-08" db="EMBL/GenBank/DDBJ databases">
        <title>Multicomponent nature underlies the extraordinary mechanical properties of spider dragline silk.</title>
        <authorList>
            <person name="Kono N."/>
            <person name="Nakamura H."/>
            <person name="Mori M."/>
            <person name="Yoshida Y."/>
            <person name="Ohtoshi R."/>
            <person name="Malay A.D."/>
            <person name="Moran D.A.P."/>
            <person name="Tomita M."/>
            <person name="Numata K."/>
            <person name="Arakawa K."/>
        </authorList>
    </citation>
    <scope>NUCLEOTIDE SEQUENCE</scope>
</reference>
<sequence length="495" mass="58985">MFKSSASFYRHLSRWSSTLVCCPECREPMTLRHFYGKHASEKHHLDRRKQCLFCFGRKQWPHGQKNRPENVNHVTACLQRFVEDEKEESEEEEETVEEEEACGCRDFQPVPRDMQGRRKDRLSEYVGFYDSLFEKPEMWEEGIEFQGGLGKDVWGMVQRYLREDLMWFHIMVKQDMFDTFRKEMEKIRDQFVLLPFWCLCDGLVNEKGKIQHRHMILACEPESAFEDVWKGKIRYEFPNSGRAKKCIKMKSAFHLVRTIMYVSQPKSSCDKDEIPDNLRNPEQRSHFHINRPLHPHSIAFLCTLFPGGIEKLLWEQVGSKNVAKWEKKTRRRTDAWGHFKWSVPIHVTGWKFLNCVIPHRYEETEESTPLYLNLYGNKKLYLKEGNNGGNGSFQRIRDEQYVLSRKQQNIMNEIKNVKQEWAMDQKVILKAKLNEMKAKNDLIQKEKDILKEKNDQIQKEKDILKEKNDLIQMEKDILKKKMTDSKGKGYIEARK</sequence>
<gene>
    <name evidence="2" type="primary">AVEN_118838_1</name>
    <name evidence="2" type="ORF">TNCV_3727501</name>
</gene>
<evidence type="ECO:0000313" key="3">
    <source>
        <dbReference type="Proteomes" id="UP000887159"/>
    </source>
</evidence>
<protein>
    <submittedName>
        <fullName evidence="2">Uncharacterized protein</fullName>
    </submittedName>
</protein>
<proteinExistence type="predicted"/>